<evidence type="ECO:0000313" key="4">
    <source>
        <dbReference type="Proteomes" id="UP000648187"/>
    </source>
</evidence>
<keyword evidence="4" id="KW-1185">Reference proteome</keyword>
<protein>
    <submittedName>
        <fullName evidence="3">Uncharacterized protein</fullName>
    </submittedName>
</protein>
<sequence length="2099" mass="235950">MDGRGEKITEMGNSLAESKSSDKEGDTKIIYKKSNAAFYSHSRTVSGVSQSFSRSGILQIKKNLENNHYYEDRGKLKRDLSVETDICILRRYYRGKKNKLSTRDGSAKSKYSTVIDTEIDIIDEFPDMSACGDNDTDNKSSTRLDIASLMIDNLKDLLNQWIQEHLIENKDNKQKIDSVIHTIFDKFDKNRTMTSSSGSTYVLHKETTIHEVKDKKVPSPSFTCYYCKQNIQGVKVRSSSSISQKESSVLAIPFKCKDIRIISTLSIPRSFHKKGIKDQKSHSGSWYKAKKIKHKNIILSIDKSKKVANSSSFDLLAISTKSLLKKYTNYDVHVKKKKRHIVFIPKPLFKSATESSSMTNNEYVQLNTVDINKGQLDDMPSLMKSLFNELEIADNLNKHIQNDTKNDNYTMTENESKIVYNVATEKSNDDSIQQSTVDKEAKYEADDSVIVSIDPLQDQQKELANIEQSKSINNSQQTTTKKNYKKTKANKRVSRRKDFVKYCQNMFEYFEDYNTNKNIKLEIRINVFPMYENRRKDVSTVVSNQALDVYDTKGGSTLLYNVKPTQVCTPENLDEDSIKYHTENESSYGFTPEIVPLLDCAYSNEVTEKQKLLSGFKLSKEPKLKETFEDYSRLEKKSTSYRVIDSESILRVTDMTSKADEIQNKANNQQNNSTRPLLKKSRSLFELTGDQRNKQKFITLFCDEPTTLHRMPSCVCPTINDSEETDDAQMLVPGGNSYRCSSVVVFPSRENEEIEIDDKETATMNEAGTPKVRKVRRGMTFGEGCVYCVLLWIPVIIIACFFFVYVLKDEGTSPLEDGKSTTASQGLITKYNSVLMWNQETHDGPSIPHLITQKHSADSTKSNSIPSPNNETKIFTITPTENLSRVLDVPTISEVKIDILDQNQCGDRERKSPEISSYILVDNILANEQPDTIFNETEQSKRFIDSNKFPRKKSKENKHIVKFKINFKYRNPKKNIRRLKKYCGEAKTNSRAKIIKKQIYSNSLSKVVSRWCVLKKVLAKENRIDECDDACDCDSSPNYSPPTTKRSFTSYTSQNTLVRVSSSSSRTDDINSIKTVKSVIQVSSDIMPCETDISPYKTNIIDLAVAVTFSGSKPNNNSGETLIHQENLTSEETFLQDDIRLTSKAPSQQNDTEVNKLSPVNMNNMSDRTLIGDRKSVLLASSDDTFVIAKTSSDFNKSSINSDYTLTSNSDIMICNNTLQANLLSQDELGRRKAILDNLGFYPVITPSTSSGTNIEENNVLVTEKFVKSYLSPKNKGDEVKTNLQTNMLMLKKPYENEKISCLQKNISLPNDIAIKAKIKESEKTQRRSYADEFRNKFPADINEMWERLTFVLDLTIKRLEETLAERIVNDIRRLSNFNQSESKSPKINKQIDSSTLTQIICERPIPDMVHKEVFVAQDTLKEDTDGCVQCDLIQNQVIDQLMYKLSVEEPKPKPVSNASIKKLRKTEIVKDYFEILKPPASASVAMEEGRGDIGTVATATATEEIHASERIHRLQMMLTAPKTFAYLSGGFSGGSRSRLYSGNWARCTGHVSIVTTKFTLATAPLRYVSVVQDKAHTMRHLSLLKYDAFFFALKKHLDFGSEDTGSVALVDLGIIAAGIDWLLALGSLSVEPECNLVEVGIEPGIGSLELGKAADRVGVVVGIELVEAGIALAVVGIEQSVVDIDLAVEVGIALVEVGIEQFVADIDQAVEVGTELVVEVGMELVEVGIEQFVADIDQAVEVGTELVVEVGMELVAAGLHLEAAILQAEQFHIRLCIETLRLYCLSGLDCNRLSLELRLLISGDGLNLSLRLFSNKNSRILITLLKFLLLGSFSCWLFCGRSGGSWSKLGGDLWSWQTVGSVKLGISLLLPLKFTVQRFVFHSLETFGRKELPPFEAVDPGQRRLLLLEEYHIPRWGWGNEGLRTLKVEGTLMPILGPMTLDIGANGITNILGLELFIKLIGNLTHMNGVKFARIGRTTAGYPLYPLDKTNLSSNLELCTSGYSLKIIREVSRYVCNWIVFVNAISTTDIGFSRRLVNGSSEGKLNTRDIQESNIVTQSIYDFIDFTFKPKSPFKGQLLLCFKSNDTDNYNVSGAIYT</sequence>
<evidence type="ECO:0000256" key="2">
    <source>
        <dbReference type="SAM" id="Phobius"/>
    </source>
</evidence>
<keyword evidence="2" id="KW-0472">Membrane</keyword>
<keyword evidence="2" id="KW-0812">Transmembrane</keyword>
<gene>
    <name evidence="3" type="ORF">HW555_013498</name>
</gene>
<evidence type="ECO:0000256" key="1">
    <source>
        <dbReference type="SAM" id="MobiDB-lite"/>
    </source>
</evidence>
<feature type="transmembrane region" description="Helical" evidence="2">
    <location>
        <begin position="784"/>
        <end position="807"/>
    </location>
</feature>
<keyword evidence="2" id="KW-1133">Transmembrane helix</keyword>
<dbReference type="Proteomes" id="UP000648187">
    <property type="component" value="Unassembled WGS sequence"/>
</dbReference>
<accession>A0A835G1L0</accession>
<evidence type="ECO:0000313" key="3">
    <source>
        <dbReference type="EMBL" id="KAF9405958.1"/>
    </source>
</evidence>
<comment type="caution">
    <text evidence="3">The sequence shown here is derived from an EMBL/GenBank/DDBJ whole genome shotgun (WGS) entry which is preliminary data.</text>
</comment>
<feature type="region of interest" description="Disordered" evidence="1">
    <location>
        <begin position="1"/>
        <end position="24"/>
    </location>
</feature>
<reference evidence="3" key="1">
    <citation type="submission" date="2020-08" db="EMBL/GenBank/DDBJ databases">
        <title>Spodoptera exigua strain:BAW_Kor-Di-RS1 Genome sequencing and assembly.</title>
        <authorList>
            <person name="Kim J."/>
            <person name="Nam H.Y."/>
            <person name="Kwon M."/>
            <person name="Choi J.H."/>
            <person name="Cho S.R."/>
            <person name="Kim G.-H."/>
        </authorList>
    </citation>
    <scope>NUCLEOTIDE SEQUENCE</scope>
    <source>
        <strain evidence="3">BAW_Kor-Di-RS1</strain>
        <tissue evidence="3">Whole-body</tissue>
    </source>
</reference>
<dbReference type="EMBL" id="JACKWZ010000657">
    <property type="protein sequence ID" value="KAF9405958.1"/>
    <property type="molecule type" value="Genomic_DNA"/>
</dbReference>
<organism evidence="3 4">
    <name type="scientific">Spodoptera exigua</name>
    <name type="common">Beet armyworm</name>
    <name type="synonym">Noctua fulgens</name>
    <dbReference type="NCBI Taxonomy" id="7107"/>
    <lineage>
        <taxon>Eukaryota</taxon>
        <taxon>Metazoa</taxon>
        <taxon>Ecdysozoa</taxon>
        <taxon>Arthropoda</taxon>
        <taxon>Hexapoda</taxon>
        <taxon>Insecta</taxon>
        <taxon>Pterygota</taxon>
        <taxon>Neoptera</taxon>
        <taxon>Endopterygota</taxon>
        <taxon>Lepidoptera</taxon>
        <taxon>Glossata</taxon>
        <taxon>Ditrysia</taxon>
        <taxon>Noctuoidea</taxon>
        <taxon>Noctuidae</taxon>
        <taxon>Amphipyrinae</taxon>
        <taxon>Spodoptera</taxon>
    </lineage>
</organism>
<proteinExistence type="predicted"/>
<name>A0A835G1L0_SPOEX</name>